<dbReference type="GO" id="GO:0008053">
    <property type="term" value="P:mitochondrial fusion"/>
    <property type="evidence" value="ECO:0007669"/>
    <property type="project" value="TreeGrafter"/>
</dbReference>
<dbReference type="GO" id="GO:0042981">
    <property type="term" value="P:regulation of apoptotic process"/>
    <property type="evidence" value="ECO:0007669"/>
    <property type="project" value="InterPro"/>
</dbReference>
<evidence type="ECO:0000313" key="5">
    <source>
        <dbReference type="Proteomes" id="UP000230750"/>
    </source>
</evidence>
<keyword evidence="2" id="KW-0053">Apoptosis</keyword>
<dbReference type="GO" id="GO:0001836">
    <property type="term" value="P:release of cytochrome c from mitochondria"/>
    <property type="evidence" value="ECO:0007669"/>
    <property type="project" value="TreeGrafter"/>
</dbReference>
<dbReference type="GO" id="GO:0008630">
    <property type="term" value="P:intrinsic apoptotic signaling pathway in response to DNA damage"/>
    <property type="evidence" value="ECO:0007669"/>
    <property type="project" value="TreeGrafter"/>
</dbReference>
<dbReference type="Gene3D" id="1.10.437.10">
    <property type="entry name" value="Blc2-like"/>
    <property type="match status" value="1"/>
</dbReference>
<dbReference type="GO" id="GO:0005741">
    <property type="term" value="C:mitochondrial outer membrane"/>
    <property type="evidence" value="ECO:0007669"/>
    <property type="project" value="TreeGrafter"/>
</dbReference>
<comment type="similarity">
    <text evidence="1">Belongs to the Bcl-2 family.</text>
</comment>
<dbReference type="SUPFAM" id="SSF56854">
    <property type="entry name" value="Bcl-2 inhibitors of programmed cell death"/>
    <property type="match status" value="1"/>
</dbReference>
<keyword evidence="5" id="KW-1185">Reference proteome</keyword>
<evidence type="ECO:0000313" key="4">
    <source>
        <dbReference type="EMBL" id="PIK55027.1"/>
    </source>
</evidence>
<sequence>MWSFTFSQTSLKVGTSDKYAVLAVGVTLQISNVLLQSFIVERFESEQVTNAPSLRELRDGEEEVDEELDESWRQVGGTFRQIAQSVDQSAEFQSVVATIPKDPSIEDIMCYVRESLSDGEINWGRIVALFCFAYQVCAKKFEMYMEKRFPNFPSWLTKLITAVVKFLLYKFADWIVNRGGWQSIQEYFGTPNTIWKDFYASHDDLRNKPPCCYSMVCNSAFSLYVPRDFLHHETQDKCD</sequence>
<dbReference type="Proteomes" id="UP000230750">
    <property type="component" value="Unassembled WGS sequence"/>
</dbReference>
<protein>
    <submittedName>
        <fullName evidence="4">Putative apoptosis regulator BAX</fullName>
    </submittedName>
</protein>
<dbReference type="SMART" id="SM00337">
    <property type="entry name" value="BCL"/>
    <property type="match status" value="1"/>
</dbReference>
<dbReference type="PANTHER" id="PTHR11256:SF56">
    <property type="entry name" value="BCL-2 BCL-2 HOMOLOGY REGION 1-3 DOMAIN-CONTAINING PROTEIN"/>
    <property type="match status" value="1"/>
</dbReference>
<dbReference type="GO" id="GO:0015267">
    <property type="term" value="F:channel activity"/>
    <property type="evidence" value="ECO:0007669"/>
    <property type="project" value="TreeGrafter"/>
</dbReference>
<evidence type="ECO:0000259" key="3">
    <source>
        <dbReference type="SMART" id="SM00337"/>
    </source>
</evidence>
<dbReference type="InterPro" id="IPR002475">
    <property type="entry name" value="Bcl2-like"/>
</dbReference>
<dbReference type="AlphaFoldDB" id="A0A2G8L437"/>
<dbReference type="PANTHER" id="PTHR11256">
    <property type="entry name" value="BCL-2 RELATED"/>
    <property type="match status" value="1"/>
</dbReference>
<dbReference type="GO" id="GO:0051400">
    <property type="term" value="F:BH domain binding"/>
    <property type="evidence" value="ECO:0007669"/>
    <property type="project" value="TreeGrafter"/>
</dbReference>
<dbReference type="PROSITE" id="PS50062">
    <property type="entry name" value="BCL2_FAMILY"/>
    <property type="match status" value="1"/>
</dbReference>
<dbReference type="OrthoDB" id="6080198at2759"/>
<dbReference type="EMBL" id="MRZV01000227">
    <property type="protein sequence ID" value="PIK55027.1"/>
    <property type="molecule type" value="Genomic_DNA"/>
</dbReference>
<dbReference type="InterPro" id="IPR026298">
    <property type="entry name" value="Bcl-2_fam"/>
</dbReference>
<gene>
    <name evidence="4" type="ORF">BSL78_08075</name>
</gene>
<evidence type="ECO:0000256" key="1">
    <source>
        <dbReference type="ARBA" id="ARBA00009458"/>
    </source>
</evidence>
<accession>A0A2G8L437</accession>
<dbReference type="Pfam" id="PF00452">
    <property type="entry name" value="Bcl-2"/>
    <property type="match status" value="1"/>
</dbReference>
<evidence type="ECO:0000256" key="2">
    <source>
        <dbReference type="ARBA" id="ARBA00022703"/>
    </source>
</evidence>
<organism evidence="4 5">
    <name type="scientific">Stichopus japonicus</name>
    <name type="common">Sea cucumber</name>
    <dbReference type="NCBI Taxonomy" id="307972"/>
    <lineage>
        <taxon>Eukaryota</taxon>
        <taxon>Metazoa</taxon>
        <taxon>Echinodermata</taxon>
        <taxon>Eleutherozoa</taxon>
        <taxon>Echinozoa</taxon>
        <taxon>Holothuroidea</taxon>
        <taxon>Aspidochirotacea</taxon>
        <taxon>Aspidochirotida</taxon>
        <taxon>Stichopodidae</taxon>
        <taxon>Apostichopus</taxon>
    </lineage>
</organism>
<dbReference type="InterPro" id="IPR036834">
    <property type="entry name" value="Bcl-2-like_sf"/>
</dbReference>
<feature type="domain" description="Bcl-2 Bcl-2 homology region 1-3" evidence="3">
    <location>
        <begin position="79"/>
        <end position="181"/>
    </location>
</feature>
<dbReference type="GO" id="GO:0097192">
    <property type="term" value="P:extrinsic apoptotic signaling pathway in absence of ligand"/>
    <property type="evidence" value="ECO:0007669"/>
    <property type="project" value="TreeGrafter"/>
</dbReference>
<dbReference type="STRING" id="307972.A0A2G8L437"/>
<reference evidence="4 5" key="1">
    <citation type="journal article" date="2017" name="PLoS Biol.">
        <title>The sea cucumber genome provides insights into morphological evolution and visceral regeneration.</title>
        <authorList>
            <person name="Zhang X."/>
            <person name="Sun L."/>
            <person name="Yuan J."/>
            <person name="Sun Y."/>
            <person name="Gao Y."/>
            <person name="Zhang L."/>
            <person name="Li S."/>
            <person name="Dai H."/>
            <person name="Hamel J.F."/>
            <person name="Liu C."/>
            <person name="Yu Y."/>
            <person name="Liu S."/>
            <person name="Lin W."/>
            <person name="Guo K."/>
            <person name="Jin S."/>
            <person name="Xu P."/>
            <person name="Storey K.B."/>
            <person name="Huan P."/>
            <person name="Zhang T."/>
            <person name="Zhou Y."/>
            <person name="Zhang J."/>
            <person name="Lin C."/>
            <person name="Li X."/>
            <person name="Xing L."/>
            <person name="Huo D."/>
            <person name="Sun M."/>
            <person name="Wang L."/>
            <person name="Mercier A."/>
            <person name="Li F."/>
            <person name="Yang H."/>
            <person name="Xiang J."/>
        </authorList>
    </citation>
    <scope>NUCLEOTIDE SEQUENCE [LARGE SCALE GENOMIC DNA]</scope>
    <source>
        <strain evidence="4">Shaxun</strain>
        <tissue evidence="4">Muscle</tissue>
    </source>
</reference>
<name>A0A2G8L437_STIJA</name>
<proteinExistence type="inferred from homology"/>
<dbReference type="InterPro" id="IPR046371">
    <property type="entry name" value="Bcl-2_BH1-3"/>
</dbReference>
<comment type="caution">
    <text evidence="4">The sequence shown here is derived from an EMBL/GenBank/DDBJ whole genome shotgun (WGS) entry which is preliminary data.</text>
</comment>